<dbReference type="EMBL" id="QICQ01000033">
    <property type="protein sequence ID" value="PXV76327.1"/>
    <property type="molecule type" value="Genomic_DNA"/>
</dbReference>
<proteinExistence type="predicted"/>
<organism evidence="1 2">
    <name type="scientific">Nitrosomonas eutropha</name>
    <dbReference type="NCBI Taxonomy" id="916"/>
    <lineage>
        <taxon>Bacteria</taxon>
        <taxon>Pseudomonadati</taxon>
        <taxon>Pseudomonadota</taxon>
        <taxon>Betaproteobacteria</taxon>
        <taxon>Nitrosomonadales</taxon>
        <taxon>Nitrosomonadaceae</taxon>
        <taxon>Nitrosomonas</taxon>
    </lineage>
</organism>
<gene>
    <name evidence="1" type="ORF">C8R14_13329</name>
</gene>
<keyword evidence="2" id="KW-1185">Reference proteome</keyword>
<dbReference type="Proteomes" id="UP000247780">
    <property type="component" value="Unassembled WGS sequence"/>
</dbReference>
<reference evidence="1 2" key="1">
    <citation type="submission" date="2018-04" db="EMBL/GenBank/DDBJ databases">
        <title>Active sludge and wastewater microbial communities from Klosterneuburg, Austria.</title>
        <authorList>
            <person name="Wagner M."/>
        </authorList>
    </citation>
    <scope>NUCLEOTIDE SEQUENCE [LARGE SCALE GENOMIC DNA]</scope>
    <source>
        <strain evidence="1 2">Nm 57</strain>
    </source>
</reference>
<comment type="caution">
    <text evidence="1">The sequence shown here is derived from an EMBL/GenBank/DDBJ whole genome shotgun (WGS) entry which is preliminary data.</text>
</comment>
<protein>
    <submittedName>
        <fullName evidence="1">Uncharacterized protein</fullName>
    </submittedName>
</protein>
<evidence type="ECO:0000313" key="2">
    <source>
        <dbReference type="Proteomes" id="UP000247780"/>
    </source>
</evidence>
<sequence length="66" mass="7370">MSTTRFPASIATPARTIDDVTHQLTAIIEWSKQNNSRTGYFAALYRKVIIQAKKESRKACSMTGHA</sequence>
<evidence type="ECO:0000313" key="1">
    <source>
        <dbReference type="EMBL" id="PXV76327.1"/>
    </source>
</evidence>
<name>A0ABX5M497_9PROT</name>
<dbReference type="Pfam" id="PF19458">
    <property type="entry name" value="DUF5995"/>
    <property type="match status" value="1"/>
</dbReference>
<accession>A0ABX5M497</accession>
<dbReference type="InterPro" id="IPR046037">
    <property type="entry name" value="DUF5995"/>
</dbReference>